<keyword evidence="4" id="KW-0460">Magnesium</keyword>
<name>A0A5D2E4X3_GOSDA</name>
<dbReference type="InterPro" id="IPR004808">
    <property type="entry name" value="AP_endonuc_1"/>
</dbReference>
<dbReference type="GO" id="GO:0008311">
    <property type="term" value="F:double-stranded DNA 3'-5' DNA exonuclease activity"/>
    <property type="evidence" value="ECO:0007669"/>
    <property type="project" value="TreeGrafter"/>
</dbReference>
<dbReference type="PANTHER" id="PTHR22748">
    <property type="entry name" value="AP ENDONUCLEASE"/>
    <property type="match status" value="1"/>
</dbReference>
<dbReference type="AlphaFoldDB" id="A0A5D2E4X3"/>
<protein>
    <recommendedName>
        <fullName evidence="7">Endonuclease/exonuclease/phosphatase domain-containing protein</fullName>
    </recommendedName>
</protein>
<comment type="cofactor">
    <cofactor evidence="1">
        <name>Mg(2+)</name>
        <dbReference type="ChEBI" id="CHEBI:18420"/>
    </cofactor>
</comment>
<evidence type="ECO:0000313" key="6">
    <source>
        <dbReference type="Proteomes" id="UP000323506"/>
    </source>
</evidence>
<sequence length="135" mass="15796">MRILSWNIRGLGSEVKREAVKRLCRLSRAFVYFIQETKLEVIIKDAVRKLWRDDNCEFRFVAAVGRSGGLLTMWDKNKFILFKDWSDDRVIAIEGKWVKEDLDVVLINVYAPNIVSEQCTLWGVIMELRNQFASP</sequence>
<dbReference type="EMBL" id="CM017699">
    <property type="protein sequence ID" value="TYG88299.1"/>
    <property type="molecule type" value="Genomic_DNA"/>
</dbReference>
<dbReference type="GO" id="GO:0005634">
    <property type="term" value="C:nucleus"/>
    <property type="evidence" value="ECO:0007669"/>
    <property type="project" value="TreeGrafter"/>
</dbReference>
<reference evidence="5 6" key="1">
    <citation type="submission" date="2019-06" db="EMBL/GenBank/DDBJ databases">
        <title>WGS assembly of Gossypium darwinii.</title>
        <authorList>
            <person name="Chen Z.J."/>
            <person name="Sreedasyam A."/>
            <person name="Ando A."/>
            <person name="Song Q."/>
            <person name="De L."/>
            <person name="Hulse-Kemp A."/>
            <person name="Ding M."/>
            <person name="Ye W."/>
            <person name="Kirkbride R."/>
            <person name="Jenkins J."/>
            <person name="Plott C."/>
            <person name="Lovell J."/>
            <person name="Lin Y.-M."/>
            <person name="Vaughn R."/>
            <person name="Liu B."/>
            <person name="Li W."/>
            <person name="Simpson S."/>
            <person name="Scheffler B."/>
            <person name="Saski C."/>
            <person name="Grover C."/>
            <person name="Hu G."/>
            <person name="Conover J."/>
            <person name="Carlson J."/>
            <person name="Shu S."/>
            <person name="Boston L."/>
            <person name="Williams M."/>
            <person name="Peterson D."/>
            <person name="Mcgee K."/>
            <person name="Jones D."/>
            <person name="Wendel J."/>
            <person name="Stelly D."/>
            <person name="Grimwood J."/>
            <person name="Schmutz J."/>
        </authorList>
    </citation>
    <scope>NUCLEOTIDE SEQUENCE [LARGE SCALE GENOMIC DNA]</scope>
    <source>
        <strain evidence="5">1808015.09</strain>
    </source>
</reference>
<evidence type="ECO:0000313" key="5">
    <source>
        <dbReference type="EMBL" id="TYG88299.1"/>
    </source>
</evidence>
<accession>A0A5D2E4X3</accession>
<dbReference type="GO" id="GO:0008081">
    <property type="term" value="F:phosphoric diester hydrolase activity"/>
    <property type="evidence" value="ECO:0007669"/>
    <property type="project" value="TreeGrafter"/>
</dbReference>
<dbReference type="Gene3D" id="3.60.10.10">
    <property type="entry name" value="Endonuclease/exonuclease/phosphatase"/>
    <property type="match status" value="1"/>
</dbReference>
<dbReference type="GO" id="GO:0003906">
    <property type="term" value="F:DNA-(apurinic or apyrimidinic site) endonuclease activity"/>
    <property type="evidence" value="ECO:0007669"/>
    <property type="project" value="TreeGrafter"/>
</dbReference>
<gene>
    <name evidence="5" type="ORF">ES288_A12G011100v1</name>
</gene>
<keyword evidence="6" id="KW-1185">Reference proteome</keyword>
<evidence type="ECO:0000256" key="4">
    <source>
        <dbReference type="ARBA" id="ARBA00022842"/>
    </source>
</evidence>
<proteinExistence type="predicted"/>
<dbReference type="GO" id="GO:0006284">
    <property type="term" value="P:base-excision repair"/>
    <property type="evidence" value="ECO:0007669"/>
    <property type="project" value="TreeGrafter"/>
</dbReference>
<organism evidence="5 6">
    <name type="scientific">Gossypium darwinii</name>
    <name type="common">Darwin's cotton</name>
    <name type="synonym">Gossypium barbadense var. darwinii</name>
    <dbReference type="NCBI Taxonomy" id="34276"/>
    <lineage>
        <taxon>Eukaryota</taxon>
        <taxon>Viridiplantae</taxon>
        <taxon>Streptophyta</taxon>
        <taxon>Embryophyta</taxon>
        <taxon>Tracheophyta</taxon>
        <taxon>Spermatophyta</taxon>
        <taxon>Magnoliopsida</taxon>
        <taxon>eudicotyledons</taxon>
        <taxon>Gunneridae</taxon>
        <taxon>Pentapetalae</taxon>
        <taxon>rosids</taxon>
        <taxon>malvids</taxon>
        <taxon>Malvales</taxon>
        <taxon>Malvaceae</taxon>
        <taxon>Malvoideae</taxon>
        <taxon>Gossypium</taxon>
    </lineage>
</organism>
<evidence type="ECO:0008006" key="7">
    <source>
        <dbReference type="Google" id="ProtNLM"/>
    </source>
</evidence>
<dbReference type="SUPFAM" id="SSF56219">
    <property type="entry name" value="DNase I-like"/>
    <property type="match status" value="1"/>
</dbReference>
<keyword evidence="2" id="KW-0479">Metal-binding</keyword>
<dbReference type="Proteomes" id="UP000323506">
    <property type="component" value="Chromosome A12"/>
</dbReference>
<evidence type="ECO:0000256" key="1">
    <source>
        <dbReference type="ARBA" id="ARBA00001946"/>
    </source>
</evidence>
<evidence type="ECO:0000256" key="2">
    <source>
        <dbReference type="ARBA" id="ARBA00022723"/>
    </source>
</evidence>
<dbReference type="InterPro" id="IPR036691">
    <property type="entry name" value="Endo/exonu/phosph_ase_sf"/>
</dbReference>
<keyword evidence="3" id="KW-0378">Hydrolase</keyword>
<dbReference type="PANTHER" id="PTHR22748:SF11">
    <property type="entry name" value="OS07G0184032 PROTEIN"/>
    <property type="match status" value="1"/>
</dbReference>
<dbReference type="GO" id="GO:0046872">
    <property type="term" value="F:metal ion binding"/>
    <property type="evidence" value="ECO:0007669"/>
    <property type="project" value="UniProtKB-KW"/>
</dbReference>
<evidence type="ECO:0000256" key="3">
    <source>
        <dbReference type="ARBA" id="ARBA00022801"/>
    </source>
</evidence>